<dbReference type="Proteomes" id="UP000216752">
    <property type="component" value="Chromosome"/>
</dbReference>
<dbReference type="InterPro" id="IPR029039">
    <property type="entry name" value="Flavoprotein-like_sf"/>
</dbReference>
<gene>
    <name evidence="4" type="ORF">SPSIL_044320</name>
</gene>
<evidence type="ECO:0000256" key="1">
    <source>
        <dbReference type="ARBA" id="ARBA00022630"/>
    </source>
</evidence>
<feature type="domain" description="NADPH-dependent FMN reductase-like" evidence="3">
    <location>
        <begin position="1"/>
        <end position="105"/>
    </location>
</feature>
<dbReference type="Gene3D" id="3.40.50.360">
    <property type="match status" value="1"/>
</dbReference>
<evidence type="ECO:0000256" key="2">
    <source>
        <dbReference type="ARBA" id="ARBA00022643"/>
    </source>
</evidence>
<dbReference type="PANTHER" id="PTHR43278:SF2">
    <property type="entry name" value="IRON-SULFUR FLAVOPROTEIN"/>
    <property type="match status" value="1"/>
</dbReference>
<proteinExistence type="predicted"/>
<keyword evidence="1" id="KW-0285">Flavoprotein</keyword>
<accession>A0ABZ3IRA2</accession>
<dbReference type="EMBL" id="CP155573">
    <property type="protein sequence ID" value="XFO68212.1"/>
    <property type="molecule type" value="Genomic_DNA"/>
</dbReference>
<evidence type="ECO:0000259" key="3">
    <source>
        <dbReference type="Pfam" id="PF03358"/>
    </source>
</evidence>
<evidence type="ECO:0000313" key="4">
    <source>
        <dbReference type="EMBL" id="XFO68212.1"/>
    </source>
</evidence>
<protein>
    <recommendedName>
        <fullName evidence="3">NADPH-dependent FMN reductase-like domain-containing protein</fullName>
    </recommendedName>
</protein>
<organism evidence="4 5">
    <name type="scientific">Sporomusa silvacetica DSM 10669</name>
    <dbReference type="NCBI Taxonomy" id="1123289"/>
    <lineage>
        <taxon>Bacteria</taxon>
        <taxon>Bacillati</taxon>
        <taxon>Bacillota</taxon>
        <taxon>Negativicutes</taxon>
        <taxon>Selenomonadales</taxon>
        <taxon>Sporomusaceae</taxon>
        <taxon>Sporomusa</taxon>
    </lineage>
</organism>
<dbReference type="InterPro" id="IPR051796">
    <property type="entry name" value="ISF_SsuE-like"/>
</dbReference>
<dbReference type="Pfam" id="PF03358">
    <property type="entry name" value="FMN_red"/>
    <property type="match status" value="1"/>
</dbReference>
<dbReference type="RefSeq" id="WP_094604004.1">
    <property type="nucleotide sequence ID" value="NZ_CP155573.1"/>
</dbReference>
<reference evidence="4" key="1">
    <citation type="submission" date="2024-05" db="EMBL/GenBank/DDBJ databases">
        <title>Isolation and characterization of Sporomusa carbonis sp. nov., a carboxydotrophic hydrogenogen in the genus of Sporomusa isolated from a charcoal burning pile.</title>
        <authorList>
            <person name="Boeer T."/>
            <person name="Rosenbaum F."/>
            <person name="Eysell L."/>
            <person name="Mueller V."/>
            <person name="Daniel R."/>
            <person name="Poehlein A."/>
        </authorList>
    </citation>
    <scope>NUCLEOTIDE SEQUENCE [LARGE SCALE GENOMIC DNA]</scope>
    <source>
        <strain evidence="4">DSM 10669</strain>
    </source>
</reference>
<keyword evidence="5" id="KW-1185">Reference proteome</keyword>
<keyword evidence="2" id="KW-0288">FMN</keyword>
<name>A0ABZ3IRA2_9FIRM</name>
<dbReference type="PANTHER" id="PTHR43278">
    <property type="entry name" value="NAD(P)H-DEPENDENT FMN-CONTAINING OXIDOREDUCTASE YWQN-RELATED"/>
    <property type="match status" value="1"/>
</dbReference>
<dbReference type="SUPFAM" id="SSF52218">
    <property type="entry name" value="Flavoproteins"/>
    <property type="match status" value="1"/>
</dbReference>
<sequence>MKIVAINGSPKGKASNTNVMVSAFLKGAQEAGAEIVNVFLAEKEIKHCKGCISCWTNTPGQCVIKDDMAEILAVKEGADILVLATPLYYDHISSMLKVFMDRMIVTVAPHVQKYSNGECRHVNKDNDASPFRSGVKPPKLVMISNCGYPERSHFQVISLWIERLALNMLTEVIGEIYIPQGPFLNLPAEALQPLTASCPQLVDNIANYLQLLEKAGKEIATDSMLSV</sequence>
<evidence type="ECO:0000313" key="5">
    <source>
        <dbReference type="Proteomes" id="UP000216752"/>
    </source>
</evidence>
<dbReference type="InterPro" id="IPR005025">
    <property type="entry name" value="FMN_Rdtase-like_dom"/>
</dbReference>